<proteinExistence type="predicted"/>
<comment type="caution">
    <text evidence="1">The sequence shown here is derived from an EMBL/GenBank/DDBJ whole genome shotgun (WGS) entry which is preliminary data.</text>
</comment>
<evidence type="ECO:0000313" key="2">
    <source>
        <dbReference type="Proteomes" id="UP000231098"/>
    </source>
</evidence>
<dbReference type="AlphaFoldDB" id="A0A2H0X9J0"/>
<reference evidence="2" key="1">
    <citation type="submission" date="2017-09" db="EMBL/GenBank/DDBJ databases">
        <title>Depth-based differentiation of microbial function through sediment-hosted aquifers and enrichment of novel symbionts in the deep terrestrial subsurface.</title>
        <authorList>
            <person name="Probst A.J."/>
            <person name="Ladd B."/>
            <person name="Jarett J.K."/>
            <person name="Geller-Mcgrath D.E."/>
            <person name="Sieber C.M.K."/>
            <person name="Emerson J.B."/>
            <person name="Anantharaman K."/>
            <person name="Thomas B.C."/>
            <person name="Malmstrom R."/>
            <person name="Stieglmeier M."/>
            <person name="Klingl A."/>
            <person name="Woyke T."/>
            <person name="Ryan C.M."/>
            <person name="Banfield J.F."/>
        </authorList>
    </citation>
    <scope>NUCLEOTIDE SEQUENCE [LARGE SCALE GENOMIC DNA]</scope>
</reference>
<protein>
    <submittedName>
        <fullName evidence="1">Uncharacterized protein</fullName>
    </submittedName>
</protein>
<dbReference type="Proteomes" id="UP000231098">
    <property type="component" value="Unassembled WGS sequence"/>
</dbReference>
<accession>A0A2H0X9J0</accession>
<sequence length="77" mass="8533">MEFLLNRSLLILLISPSRGITNTSLRGKLHSNLASILPSLLVLKKKLKYTYLLKNLNQEATLSAIRPPAEADAGLFE</sequence>
<dbReference type="EMBL" id="PEYV01000030">
    <property type="protein sequence ID" value="PIS21584.1"/>
    <property type="molecule type" value="Genomic_DNA"/>
</dbReference>
<organism evidence="1 2">
    <name type="scientific">candidate division WWE3 bacterium CG08_land_8_20_14_0_20_41_15</name>
    <dbReference type="NCBI Taxonomy" id="1975086"/>
    <lineage>
        <taxon>Bacteria</taxon>
        <taxon>Katanobacteria</taxon>
    </lineage>
</organism>
<gene>
    <name evidence="1" type="ORF">COT51_01995</name>
</gene>
<evidence type="ECO:0000313" key="1">
    <source>
        <dbReference type="EMBL" id="PIS21584.1"/>
    </source>
</evidence>
<name>A0A2H0X9J0_UNCKA</name>